<dbReference type="PANTHER" id="PTHR32263:SF12">
    <property type="entry name" value="INACTIVE POLY [ADP-RIBOSE] POLYMERASE SRO4-RELATED"/>
    <property type="match status" value="1"/>
</dbReference>
<proteinExistence type="predicted"/>
<gene>
    <name evidence="4" type="ORF">Ahy_B01g054817</name>
</gene>
<dbReference type="AlphaFoldDB" id="A0A445AUF2"/>
<comment type="caution">
    <text evidence="4">The sequence shown here is derived from an EMBL/GenBank/DDBJ whole genome shotgun (WGS) entry which is preliminary data.</text>
</comment>
<dbReference type="PANTHER" id="PTHR32263">
    <property type="entry name" value="INACTIVE POLY [ADP-RIBOSE] POLYMERASE SRO4-RELATED"/>
    <property type="match status" value="1"/>
</dbReference>
<dbReference type="InterPro" id="IPR022003">
    <property type="entry name" value="RST"/>
</dbReference>
<dbReference type="EMBL" id="SDMP01000011">
    <property type="protein sequence ID" value="RYR30041.1"/>
    <property type="molecule type" value="Genomic_DNA"/>
</dbReference>
<dbReference type="STRING" id="3818.A0A445AUF2"/>
<evidence type="ECO:0000256" key="1">
    <source>
        <dbReference type="ARBA" id="ARBA00004123"/>
    </source>
</evidence>
<organism evidence="4 5">
    <name type="scientific">Arachis hypogaea</name>
    <name type="common">Peanut</name>
    <dbReference type="NCBI Taxonomy" id="3818"/>
    <lineage>
        <taxon>Eukaryota</taxon>
        <taxon>Viridiplantae</taxon>
        <taxon>Streptophyta</taxon>
        <taxon>Embryophyta</taxon>
        <taxon>Tracheophyta</taxon>
        <taxon>Spermatophyta</taxon>
        <taxon>Magnoliopsida</taxon>
        <taxon>eudicotyledons</taxon>
        <taxon>Gunneridae</taxon>
        <taxon>Pentapetalae</taxon>
        <taxon>rosids</taxon>
        <taxon>fabids</taxon>
        <taxon>Fabales</taxon>
        <taxon>Fabaceae</taxon>
        <taxon>Papilionoideae</taxon>
        <taxon>50 kb inversion clade</taxon>
        <taxon>dalbergioids sensu lato</taxon>
        <taxon>Dalbergieae</taxon>
        <taxon>Pterocarpus clade</taxon>
        <taxon>Arachis</taxon>
    </lineage>
</organism>
<dbReference type="GO" id="GO:0005634">
    <property type="term" value="C:nucleus"/>
    <property type="evidence" value="ECO:0007669"/>
    <property type="project" value="UniProtKB-SubCell"/>
</dbReference>
<sequence length="368" mass="41056">MAVFPCCFKTLDISDSFFSSDSANKFVFVTEAVTVLIFVAFSFLPNYACGDEDSSVSDCESSVSGDARNVFDERFVRLPEGDKARDLVQSRLVKGLASCGLKSNVVSVHRNAWRSVMAQARVQCFQIFARAVAKLRGGDPNVKYAWYGASSKEEVEDIIEHGFGGKMPLRDGLHGLRHVILCRVILGRVEMVPRGSDPCGSSSEDYDSGMDGSFSSPEGYVIWSQRVNTHVLPEFVISFKLHPSKGHVRIEEPLKPSSPWMPFPALISVLSEILPSSDIALISKFHKDYKEKKISRHQLIQKVRVIAGDKLLVAAIKSFREKKIPASFKDARSWQPENHLRGQNMVSFMNCVSGLKGGRNTERDRRPY</sequence>
<dbReference type="PROSITE" id="PS51879">
    <property type="entry name" value="RST"/>
    <property type="match status" value="1"/>
</dbReference>
<dbReference type="Proteomes" id="UP000289738">
    <property type="component" value="Chromosome B01"/>
</dbReference>
<reference evidence="4 5" key="1">
    <citation type="submission" date="2019-01" db="EMBL/GenBank/DDBJ databases">
        <title>Sequencing of cultivated peanut Arachis hypogaea provides insights into genome evolution and oil improvement.</title>
        <authorList>
            <person name="Chen X."/>
        </authorList>
    </citation>
    <scope>NUCLEOTIDE SEQUENCE [LARGE SCALE GENOMIC DNA]</scope>
    <source>
        <strain evidence="5">cv. Fuhuasheng</strain>
        <tissue evidence="4">Leaves</tissue>
    </source>
</reference>
<dbReference type="Pfam" id="PF12174">
    <property type="entry name" value="RST"/>
    <property type="match status" value="1"/>
</dbReference>
<dbReference type="InterPro" id="IPR044964">
    <property type="entry name" value="RCD1/SRO1-5"/>
</dbReference>
<evidence type="ECO:0000313" key="5">
    <source>
        <dbReference type="Proteomes" id="UP000289738"/>
    </source>
</evidence>
<dbReference type="Gene3D" id="3.90.228.10">
    <property type="match status" value="2"/>
</dbReference>
<evidence type="ECO:0000256" key="2">
    <source>
        <dbReference type="ARBA" id="ARBA00023242"/>
    </source>
</evidence>
<evidence type="ECO:0000259" key="3">
    <source>
        <dbReference type="PROSITE" id="PS51879"/>
    </source>
</evidence>
<feature type="domain" description="RST" evidence="3">
    <location>
        <begin position="254"/>
        <end position="325"/>
    </location>
</feature>
<keyword evidence="5" id="KW-1185">Reference proteome</keyword>
<keyword evidence="2" id="KW-0539">Nucleus</keyword>
<protein>
    <recommendedName>
        <fullName evidence="3">RST domain-containing protein</fullName>
    </recommendedName>
</protein>
<name>A0A445AUF2_ARAHY</name>
<comment type="subcellular location">
    <subcellularLocation>
        <location evidence="1">Nucleus</location>
    </subcellularLocation>
</comment>
<dbReference type="SUPFAM" id="SSF56399">
    <property type="entry name" value="ADP-ribosylation"/>
    <property type="match status" value="1"/>
</dbReference>
<evidence type="ECO:0000313" key="4">
    <source>
        <dbReference type="EMBL" id="RYR30041.1"/>
    </source>
</evidence>
<accession>A0A445AUF2</accession>